<dbReference type="InterPro" id="IPR000792">
    <property type="entry name" value="Tscrpt_reg_LuxR_C"/>
</dbReference>
<evidence type="ECO:0000256" key="1">
    <source>
        <dbReference type="ARBA" id="ARBA00023015"/>
    </source>
</evidence>
<evidence type="ECO:0000256" key="2">
    <source>
        <dbReference type="ARBA" id="ARBA00023125"/>
    </source>
</evidence>
<keyword evidence="3" id="KW-0804">Transcription</keyword>
<accession>A0ABT9HL99</accession>
<dbReference type="SMART" id="SM00421">
    <property type="entry name" value="HTH_LUXR"/>
    <property type="match status" value="1"/>
</dbReference>
<gene>
    <name evidence="7" type="ORF">Q9K02_02045</name>
</gene>
<dbReference type="InterPro" id="IPR016032">
    <property type="entry name" value="Sig_transdc_resp-reg_C-effctor"/>
</dbReference>
<keyword evidence="2" id="KW-0238">DNA-binding</keyword>
<dbReference type="Pfam" id="PF00196">
    <property type="entry name" value="GerE"/>
    <property type="match status" value="1"/>
</dbReference>
<evidence type="ECO:0000256" key="5">
    <source>
        <dbReference type="SAM" id="Phobius"/>
    </source>
</evidence>
<comment type="caution">
    <text evidence="7">The sequence shown here is derived from an EMBL/GenBank/DDBJ whole genome shotgun (WGS) entry which is preliminary data.</text>
</comment>
<keyword evidence="8" id="KW-1185">Reference proteome</keyword>
<name>A0ABT9HL99_9SPHN</name>
<protein>
    <submittedName>
        <fullName evidence="7">DUF4019 domain-containing protein</fullName>
    </submittedName>
</protein>
<evidence type="ECO:0000313" key="8">
    <source>
        <dbReference type="Proteomes" id="UP001240639"/>
    </source>
</evidence>
<dbReference type="SUPFAM" id="SSF46894">
    <property type="entry name" value="C-terminal effector domain of the bipartite response regulators"/>
    <property type="match status" value="1"/>
</dbReference>
<dbReference type="Proteomes" id="UP001240639">
    <property type="component" value="Unassembled WGS sequence"/>
</dbReference>
<feature type="transmembrane region" description="Helical" evidence="5">
    <location>
        <begin position="106"/>
        <end position="126"/>
    </location>
</feature>
<dbReference type="EMBL" id="JAVAIM010000001">
    <property type="protein sequence ID" value="MDP4573919.1"/>
    <property type="molecule type" value="Genomic_DNA"/>
</dbReference>
<dbReference type="InterPro" id="IPR036388">
    <property type="entry name" value="WH-like_DNA-bd_sf"/>
</dbReference>
<evidence type="ECO:0000256" key="4">
    <source>
        <dbReference type="SAM" id="MobiDB-lite"/>
    </source>
</evidence>
<keyword evidence="5" id="KW-1133">Transmembrane helix</keyword>
<proteinExistence type="predicted"/>
<dbReference type="PANTHER" id="PTHR44688">
    <property type="entry name" value="DNA-BINDING TRANSCRIPTIONAL ACTIVATOR DEVR_DOSR"/>
    <property type="match status" value="1"/>
</dbReference>
<sequence length="251" mass="27008">MEQALDELTDKEKQTLRLIVRGHDAKSMAAELDLSVHTINERLRVARRKLGVTSSREAARLLFESEGGGYESFADKDLGDAGRGGKPDFGDVPETRQSGRWANGRGVALVIGGFAMSIFAAILLLGTPLANGEAGSADTDLQARDTAIEAAARDWLALVDARDWKASYAETAASFRNANTLELWSETANQVQGNLGATKSRQFLGVDDVPSPQGIVIVRFRTDYANSPGMTETVSMVSEDGVWKVAGIYVT</sequence>
<dbReference type="Pfam" id="PF13211">
    <property type="entry name" value="DUF4019"/>
    <property type="match status" value="1"/>
</dbReference>
<dbReference type="InterPro" id="IPR025091">
    <property type="entry name" value="DUF4019"/>
</dbReference>
<feature type="compositionally biased region" description="Basic and acidic residues" evidence="4">
    <location>
        <begin position="74"/>
        <end position="89"/>
    </location>
</feature>
<keyword evidence="5" id="KW-0812">Transmembrane</keyword>
<evidence type="ECO:0000259" key="6">
    <source>
        <dbReference type="PROSITE" id="PS50043"/>
    </source>
</evidence>
<organism evidence="7 8">
    <name type="scientific">Qipengyuania profundimaris</name>
    <dbReference type="NCBI Taxonomy" id="3067652"/>
    <lineage>
        <taxon>Bacteria</taxon>
        <taxon>Pseudomonadati</taxon>
        <taxon>Pseudomonadota</taxon>
        <taxon>Alphaproteobacteria</taxon>
        <taxon>Sphingomonadales</taxon>
        <taxon>Erythrobacteraceae</taxon>
        <taxon>Qipengyuania</taxon>
    </lineage>
</organism>
<dbReference type="RefSeq" id="WP_305931380.1">
    <property type="nucleotide sequence ID" value="NZ_JAVAIM010000001.1"/>
</dbReference>
<dbReference type="Gene3D" id="1.10.10.10">
    <property type="entry name" value="Winged helix-like DNA-binding domain superfamily/Winged helix DNA-binding domain"/>
    <property type="match status" value="1"/>
</dbReference>
<dbReference type="PROSITE" id="PS50043">
    <property type="entry name" value="HTH_LUXR_2"/>
    <property type="match status" value="1"/>
</dbReference>
<feature type="region of interest" description="Disordered" evidence="4">
    <location>
        <begin position="74"/>
        <end position="97"/>
    </location>
</feature>
<dbReference type="PANTHER" id="PTHR44688:SF16">
    <property type="entry name" value="DNA-BINDING TRANSCRIPTIONAL ACTIVATOR DEVR_DOSR"/>
    <property type="match status" value="1"/>
</dbReference>
<feature type="domain" description="HTH luxR-type" evidence="6">
    <location>
        <begin position="1"/>
        <end position="66"/>
    </location>
</feature>
<evidence type="ECO:0000256" key="3">
    <source>
        <dbReference type="ARBA" id="ARBA00023163"/>
    </source>
</evidence>
<dbReference type="PRINTS" id="PR00038">
    <property type="entry name" value="HTHLUXR"/>
</dbReference>
<reference evidence="7 8" key="1">
    <citation type="submission" date="2023-08" db="EMBL/GenBank/DDBJ databases">
        <title>genomic of G39.</title>
        <authorList>
            <person name="Wang Y."/>
        </authorList>
    </citation>
    <scope>NUCLEOTIDE SEQUENCE [LARGE SCALE GENOMIC DNA]</scope>
    <source>
        <strain evidence="7 8">G39</strain>
    </source>
</reference>
<keyword evidence="5" id="KW-0472">Membrane</keyword>
<evidence type="ECO:0000313" key="7">
    <source>
        <dbReference type="EMBL" id="MDP4573919.1"/>
    </source>
</evidence>
<dbReference type="CDD" id="cd06170">
    <property type="entry name" value="LuxR_C_like"/>
    <property type="match status" value="1"/>
</dbReference>
<keyword evidence="1" id="KW-0805">Transcription regulation</keyword>